<feature type="transmembrane region" description="Helical" evidence="1">
    <location>
        <begin position="7"/>
        <end position="26"/>
    </location>
</feature>
<organism evidence="2 3">
    <name type="scientific">Sphingobacterium anhuiense</name>
    <dbReference type="NCBI Taxonomy" id="493780"/>
    <lineage>
        <taxon>Bacteria</taxon>
        <taxon>Pseudomonadati</taxon>
        <taxon>Bacteroidota</taxon>
        <taxon>Sphingobacteriia</taxon>
        <taxon>Sphingobacteriales</taxon>
        <taxon>Sphingobacteriaceae</taxon>
        <taxon>Sphingobacterium</taxon>
    </lineage>
</organism>
<evidence type="ECO:0000313" key="3">
    <source>
        <dbReference type="Proteomes" id="UP001597509"/>
    </source>
</evidence>
<keyword evidence="1" id="KW-1133">Transmembrane helix</keyword>
<proteinExistence type="predicted"/>
<keyword evidence="1" id="KW-0812">Transmembrane</keyword>
<dbReference type="EMBL" id="JBHUPE010000004">
    <property type="protein sequence ID" value="MFD2904398.1"/>
    <property type="molecule type" value="Genomic_DNA"/>
</dbReference>
<gene>
    <name evidence="2" type="ORF">ACFS6I_10715</name>
</gene>
<sequence>MKSKATTYILIAAVLGVWGFILMKIFSSLSDNSDMPVTAKKTFKEQPVNLSFYSSKKIGTLLLDYADPMLRDLAVRTTDLPMEPALQNPVNDYIPPAPVEMEPQIDVQYLGFIENLEDKRPTAIVNIQGMQYMMNNGERQSGVHLVSINKEYLKIKIGDKTKTIYKNEN</sequence>
<comment type="caution">
    <text evidence="2">The sequence shown here is derived from an EMBL/GenBank/DDBJ whole genome shotgun (WGS) entry which is preliminary data.</text>
</comment>
<dbReference type="Proteomes" id="UP001597509">
    <property type="component" value="Unassembled WGS sequence"/>
</dbReference>
<protein>
    <recommendedName>
        <fullName evidence="4">Type II secretion system protein GspC N-terminal domain-containing protein</fullName>
    </recommendedName>
</protein>
<reference evidence="3" key="1">
    <citation type="journal article" date="2019" name="Int. J. Syst. Evol. Microbiol.">
        <title>The Global Catalogue of Microorganisms (GCM) 10K type strain sequencing project: providing services to taxonomists for standard genome sequencing and annotation.</title>
        <authorList>
            <consortium name="The Broad Institute Genomics Platform"/>
            <consortium name="The Broad Institute Genome Sequencing Center for Infectious Disease"/>
            <person name="Wu L."/>
            <person name="Ma J."/>
        </authorList>
    </citation>
    <scope>NUCLEOTIDE SEQUENCE [LARGE SCALE GENOMIC DNA]</scope>
    <source>
        <strain evidence="3">KCTC 22209</strain>
    </source>
</reference>
<evidence type="ECO:0000256" key="1">
    <source>
        <dbReference type="SAM" id="Phobius"/>
    </source>
</evidence>
<accession>A0ABW5YXG4</accession>
<evidence type="ECO:0000313" key="2">
    <source>
        <dbReference type="EMBL" id="MFD2904398.1"/>
    </source>
</evidence>
<name>A0ABW5YXG4_9SPHI</name>
<evidence type="ECO:0008006" key="4">
    <source>
        <dbReference type="Google" id="ProtNLM"/>
    </source>
</evidence>
<keyword evidence="3" id="KW-1185">Reference proteome</keyword>
<keyword evidence="1" id="KW-0472">Membrane</keyword>
<dbReference type="RefSeq" id="WP_380920344.1">
    <property type="nucleotide sequence ID" value="NZ_JBHUPE010000004.1"/>
</dbReference>